<feature type="domain" description="Glycosyl hydrolase family 13 catalytic" evidence="4">
    <location>
        <begin position="16"/>
        <end position="418"/>
    </location>
</feature>
<evidence type="ECO:0000313" key="6">
    <source>
        <dbReference type="Proteomes" id="UP000199024"/>
    </source>
</evidence>
<dbReference type="Gene3D" id="3.20.20.80">
    <property type="entry name" value="Glycosidases"/>
    <property type="match status" value="1"/>
</dbReference>
<evidence type="ECO:0000259" key="4">
    <source>
        <dbReference type="SMART" id="SM00642"/>
    </source>
</evidence>
<evidence type="ECO:0000256" key="3">
    <source>
        <dbReference type="ARBA" id="ARBA00023295"/>
    </source>
</evidence>
<dbReference type="EMBL" id="FOZL01000001">
    <property type="protein sequence ID" value="SFR99479.1"/>
    <property type="molecule type" value="Genomic_DNA"/>
</dbReference>
<dbReference type="FunFam" id="3.90.400.10:FF:000002">
    <property type="entry name" value="Sucrose isomerase"/>
    <property type="match status" value="1"/>
</dbReference>
<dbReference type="STRING" id="474950.SAMN05421771_0382"/>
<dbReference type="SMART" id="SM00642">
    <property type="entry name" value="Aamy"/>
    <property type="match status" value="1"/>
</dbReference>
<dbReference type="Gene3D" id="3.90.400.10">
    <property type="entry name" value="Oligo-1,6-glucosidase, Domain 2"/>
    <property type="match status" value="1"/>
</dbReference>
<dbReference type="AlphaFoldDB" id="A0A1I6L7N9"/>
<dbReference type="GO" id="GO:0004556">
    <property type="term" value="F:alpha-amylase activity"/>
    <property type="evidence" value="ECO:0007669"/>
    <property type="project" value="TreeGrafter"/>
</dbReference>
<proteinExistence type="inferred from homology"/>
<dbReference type="PANTHER" id="PTHR10357:SF179">
    <property type="entry name" value="NEUTRAL AND BASIC AMINO ACID TRANSPORT PROTEIN RBAT"/>
    <property type="match status" value="1"/>
</dbReference>
<sequence>MSTPKRLWWQDGVIYQVYPRSFQDTNGDGVGDLPGILSRLDHLVDLGVDALWISPFYPSPMADFGYDVADYTNVDPLFGTLEDFDRLLEGVHARGLKLILDFVPNHSSDKHPWFLASRSSKEDPKRDWYIWRDPAPFQPGDTAPRPPNNWMSNFGGPAWTYDHATGQFYLHSFLPQQPDLNWRNPQVRAAIYEAMRFWLERGPDKQGVDGFRMDVLWLLIKDDQFRDNPPNPDWHEGDSTLWSVLPTYTADQPETHRIVSEMRTILNQHGEPNPRVLIGEIYLPLPELVRYYGSPGPGAAPGEDALTGAQLPFNFQLIQAPWSAQGIAQLITQYEGLLPPGAWPNWVLGNHDQARVATRIGPEQARVAAMLLLTLRGTPTLYYGDEIAMQNVPIPAGQVKDPAELRQPGIGQGRDPERTPMLWDHTENAGFTTGTPWLPVTGDFAWKSVEAQKRDPRSTLNLTKHLLHLRRVTPALHLGDVSDVYSSGYVLSYRRNHGTERLQIILNLSNSNQSAWTPGGRILASTNSWRPTDLTTTVRGDFEIWPNEGLIVELD</sequence>
<keyword evidence="3" id="KW-0326">Glycosidase</keyword>
<dbReference type="Pfam" id="PF00128">
    <property type="entry name" value="Alpha-amylase"/>
    <property type="match status" value="1"/>
</dbReference>
<reference evidence="5 6" key="1">
    <citation type="submission" date="2016-10" db="EMBL/GenBank/DDBJ databases">
        <authorList>
            <person name="de Groot N.N."/>
        </authorList>
    </citation>
    <scope>NUCLEOTIDE SEQUENCE [LARGE SCALE GENOMIC DNA]</scope>
    <source>
        <strain evidence="5 6">DSM 21001</strain>
    </source>
</reference>
<dbReference type="OrthoDB" id="9805159at2"/>
<keyword evidence="2" id="KW-0378">Hydrolase</keyword>
<dbReference type="SUPFAM" id="SSF51445">
    <property type="entry name" value="(Trans)glycosidases"/>
    <property type="match status" value="1"/>
</dbReference>
<organism evidence="5 6">
    <name type="scientific">Granulicella pectinivorans</name>
    <dbReference type="NCBI Taxonomy" id="474950"/>
    <lineage>
        <taxon>Bacteria</taxon>
        <taxon>Pseudomonadati</taxon>
        <taxon>Acidobacteriota</taxon>
        <taxon>Terriglobia</taxon>
        <taxon>Terriglobales</taxon>
        <taxon>Acidobacteriaceae</taxon>
        <taxon>Granulicella</taxon>
    </lineage>
</organism>
<dbReference type="CDD" id="cd11331">
    <property type="entry name" value="AmyAc_OligoGlu_like"/>
    <property type="match status" value="1"/>
</dbReference>
<accession>A0A1I6L7N9</accession>
<dbReference type="RefSeq" id="WP_089836094.1">
    <property type="nucleotide sequence ID" value="NZ_FOZL01000001.1"/>
</dbReference>
<comment type="similarity">
    <text evidence="1">Belongs to the glycosyl hydrolase 13 family.</text>
</comment>
<dbReference type="PANTHER" id="PTHR10357">
    <property type="entry name" value="ALPHA-AMYLASE FAMILY MEMBER"/>
    <property type="match status" value="1"/>
</dbReference>
<evidence type="ECO:0000256" key="2">
    <source>
        <dbReference type="ARBA" id="ARBA00022801"/>
    </source>
</evidence>
<dbReference type="InterPro" id="IPR017853">
    <property type="entry name" value="GH"/>
</dbReference>
<evidence type="ECO:0000256" key="1">
    <source>
        <dbReference type="ARBA" id="ARBA00008061"/>
    </source>
</evidence>
<gene>
    <name evidence="5" type="ORF">SAMN05421771_0382</name>
</gene>
<name>A0A1I6L7N9_9BACT</name>
<dbReference type="InterPro" id="IPR045857">
    <property type="entry name" value="O16G_dom_2"/>
</dbReference>
<evidence type="ECO:0000313" key="5">
    <source>
        <dbReference type="EMBL" id="SFR99479.1"/>
    </source>
</evidence>
<dbReference type="GO" id="GO:0009313">
    <property type="term" value="P:oligosaccharide catabolic process"/>
    <property type="evidence" value="ECO:0007669"/>
    <property type="project" value="TreeGrafter"/>
</dbReference>
<protein>
    <submittedName>
        <fullName evidence="5">Alpha-glucosidase</fullName>
    </submittedName>
</protein>
<dbReference type="InterPro" id="IPR006047">
    <property type="entry name" value="GH13_cat_dom"/>
</dbReference>
<keyword evidence="6" id="KW-1185">Reference proteome</keyword>
<dbReference type="Proteomes" id="UP000199024">
    <property type="component" value="Unassembled WGS sequence"/>
</dbReference>